<sequence length="397" mass="41612">MIRDSRGVAGSHSSVLRRANSIEIFHAIRLHSGISQREIGDRTGIDKSTISAIIKQFDDLGLLRREPGEVRKGRGRPSEGFVLNSDAGLMLGIDIDPERLVVMSAGLDGEPLHVSEHSPIRSEADFGDGVAGAVAAHLAAAGHSLEQVRSVGACLPGLVDRSGRLISSSNFRWGSLDVAGELSTRLGQPVWVDNDARGAGLAERLFGCCVDVYDYVFIDSHSGVGGALYLEGAIYAGSLGIAGEIGHTKIVPHGRICQCGDGGCLSAYISGPALRDSFRGSGLVAGSFVEMKAMADEGVEGALGVLDEAGEILGLALSNFINLLNPPNIVIGGGLAVLAPHLMPPAERVLRRHALPEALEHCTILISELSQKPHSRGPLAVALQGLSQLNGDGPFPW</sequence>
<evidence type="ECO:0000256" key="1">
    <source>
        <dbReference type="ARBA" id="ARBA00006479"/>
    </source>
</evidence>
<feature type="domain" description="HTH cro/C1-type" evidence="2">
    <location>
        <begin position="27"/>
        <end position="53"/>
    </location>
</feature>
<dbReference type="Proteomes" id="UP001595613">
    <property type="component" value="Unassembled WGS sequence"/>
</dbReference>
<dbReference type="InterPro" id="IPR000835">
    <property type="entry name" value="HTH_MarR-typ"/>
</dbReference>
<dbReference type="RefSeq" id="WP_380096633.1">
    <property type="nucleotide sequence ID" value="NZ_JBHRYD010000007.1"/>
</dbReference>
<dbReference type="Gene3D" id="1.10.10.10">
    <property type="entry name" value="Winged helix-like DNA-binding domain superfamily/Winged helix DNA-binding domain"/>
    <property type="match status" value="1"/>
</dbReference>
<dbReference type="Pfam" id="PF00480">
    <property type="entry name" value="ROK"/>
    <property type="match status" value="1"/>
</dbReference>
<reference evidence="4" key="1">
    <citation type="journal article" date="2019" name="Int. J. Syst. Evol. Microbiol.">
        <title>The Global Catalogue of Microorganisms (GCM) 10K type strain sequencing project: providing services to taxonomists for standard genome sequencing and annotation.</title>
        <authorList>
            <consortium name="The Broad Institute Genomics Platform"/>
            <consortium name="The Broad Institute Genome Sequencing Center for Infectious Disease"/>
            <person name="Wu L."/>
            <person name="Ma J."/>
        </authorList>
    </citation>
    <scope>NUCLEOTIDE SEQUENCE [LARGE SCALE GENOMIC DNA]</scope>
    <source>
        <strain evidence="4">KCTC 42281</strain>
    </source>
</reference>
<gene>
    <name evidence="3" type="ORF">ACFOOL_09015</name>
</gene>
<dbReference type="EMBL" id="JBHRYD010000007">
    <property type="protein sequence ID" value="MFC3704896.1"/>
    <property type="molecule type" value="Genomic_DNA"/>
</dbReference>
<accession>A0ABV7X258</accession>
<proteinExistence type="inferred from homology"/>
<dbReference type="InterPro" id="IPR036390">
    <property type="entry name" value="WH_DNA-bd_sf"/>
</dbReference>
<protein>
    <submittedName>
        <fullName evidence="3">ROK family protein</fullName>
    </submittedName>
</protein>
<evidence type="ECO:0000313" key="4">
    <source>
        <dbReference type="Proteomes" id="UP001595613"/>
    </source>
</evidence>
<dbReference type="Gene3D" id="3.30.420.40">
    <property type="match status" value="2"/>
</dbReference>
<dbReference type="Pfam" id="PF12802">
    <property type="entry name" value="MarR_2"/>
    <property type="match status" value="1"/>
</dbReference>
<dbReference type="PANTHER" id="PTHR18964:SF149">
    <property type="entry name" value="BIFUNCTIONAL UDP-N-ACETYLGLUCOSAMINE 2-EPIMERASE_N-ACETYLMANNOSAMINE KINASE"/>
    <property type="match status" value="1"/>
</dbReference>
<dbReference type="InterPro" id="IPR001387">
    <property type="entry name" value="Cro/C1-type_HTH"/>
</dbReference>
<comment type="caution">
    <text evidence="3">The sequence shown here is derived from an EMBL/GenBank/DDBJ whole genome shotgun (WGS) entry which is preliminary data.</text>
</comment>
<evidence type="ECO:0000259" key="2">
    <source>
        <dbReference type="PROSITE" id="PS50943"/>
    </source>
</evidence>
<organism evidence="3 4">
    <name type="scientific">Devosia honganensis</name>
    <dbReference type="NCBI Taxonomy" id="1610527"/>
    <lineage>
        <taxon>Bacteria</taxon>
        <taxon>Pseudomonadati</taxon>
        <taxon>Pseudomonadota</taxon>
        <taxon>Alphaproteobacteria</taxon>
        <taxon>Hyphomicrobiales</taxon>
        <taxon>Devosiaceae</taxon>
        <taxon>Devosia</taxon>
    </lineage>
</organism>
<dbReference type="PANTHER" id="PTHR18964">
    <property type="entry name" value="ROK (REPRESSOR, ORF, KINASE) FAMILY"/>
    <property type="match status" value="1"/>
</dbReference>
<name>A0ABV7X258_9HYPH</name>
<dbReference type="InterPro" id="IPR000600">
    <property type="entry name" value="ROK"/>
</dbReference>
<comment type="similarity">
    <text evidence="1">Belongs to the ROK (NagC/XylR) family.</text>
</comment>
<keyword evidence="4" id="KW-1185">Reference proteome</keyword>
<dbReference type="CDD" id="cd00093">
    <property type="entry name" value="HTH_XRE"/>
    <property type="match status" value="1"/>
</dbReference>
<dbReference type="PROSITE" id="PS50943">
    <property type="entry name" value="HTH_CROC1"/>
    <property type="match status" value="1"/>
</dbReference>
<dbReference type="SUPFAM" id="SSF53067">
    <property type="entry name" value="Actin-like ATPase domain"/>
    <property type="match status" value="1"/>
</dbReference>
<dbReference type="SUPFAM" id="SSF46785">
    <property type="entry name" value="Winged helix' DNA-binding domain"/>
    <property type="match status" value="1"/>
</dbReference>
<evidence type="ECO:0000313" key="3">
    <source>
        <dbReference type="EMBL" id="MFC3704896.1"/>
    </source>
</evidence>
<dbReference type="InterPro" id="IPR043129">
    <property type="entry name" value="ATPase_NBD"/>
</dbReference>
<dbReference type="InterPro" id="IPR036388">
    <property type="entry name" value="WH-like_DNA-bd_sf"/>
</dbReference>